<gene>
    <name evidence="2" type="ORF">CA267_016240</name>
</gene>
<proteinExistence type="predicted"/>
<protein>
    <submittedName>
        <fullName evidence="2">Uncharacterized protein</fullName>
    </submittedName>
</protein>
<reference evidence="3" key="1">
    <citation type="submission" date="2014-12" db="EMBL/GenBank/DDBJ databases">
        <title>Complete genome sequence of a multi-drug resistant Klebsiella pneumoniae.</title>
        <authorList>
            <person name="Hua X."/>
            <person name="Chen Q."/>
            <person name="Li X."/>
            <person name="Feng Y."/>
            <person name="Ruan Z."/>
            <person name="Yu Y."/>
        </authorList>
    </citation>
    <scope>NUCLEOTIDE SEQUENCE [LARGE SCALE GENOMIC DNA]</scope>
    <source>
        <strain evidence="3">5.12</strain>
    </source>
</reference>
<organism evidence="2 3">
    <name type="scientific">Alteromonas pelagimontana</name>
    <dbReference type="NCBI Taxonomy" id="1858656"/>
    <lineage>
        <taxon>Bacteria</taxon>
        <taxon>Pseudomonadati</taxon>
        <taxon>Pseudomonadota</taxon>
        <taxon>Gammaproteobacteria</taxon>
        <taxon>Alteromonadales</taxon>
        <taxon>Alteromonadaceae</taxon>
        <taxon>Alteromonas/Salinimonas group</taxon>
        <taxon>Alteromonas</taxon>
    </lineage>
</organism>
<dbReference type="OrthoDB" id="6388981at2"/>
<reference evidence="2 3" key="2">
    <citation type="submission" date="2020-04" db="EMBL/GenBank/DDBJ databases">
        <title>Complete genome sequence of Alteromonas pelagimontana 5.12T.</title>
        <authorList>
            <person name="Sinha R.K."/>
            <person name="Krishnan K.P."/>
            <person name="Kurian J.P."/>
        </authorList>
    </citation>
    <scope>NUCLEOTIDE SEQUENCE [LARGE SCALE GENOMIC DNA]</scope>
    <source>
        <strain evidence="2 3">5.12</strain>
    </source>
</reference>
<feature type="region of interest" description="Disordered" evidence="1">
    <location>
        <begin position="1"/>
        <end position="111"/>
    </location>
</feature>
<name>A0A6M4MHT7_9ALTE</name>
<feature type="compositionally biased region" description="Basic and acidic residues" evidence="1">
    <location>
        <begin position="38"/>
        <end position="74"/>
    </location>
</feature>
<sequence length="111" mass="12885">MSSDLLFPILPREGKVPVKSKEKITRVTAEQKSQALGDPEKAEHDEERLVNRKEQYQRHEEQTGYSHDKREHQDINSSGTEGEQLPKQVNQKAEEEKHRATGKIKHLDIYI</sequence>
<dbReference type="Proteomes" id="UP000219285">
    <property type="component" value="Chromosome"/>
</dbReference>
<evidence type="ECO:0000313" key="2">
    <source>
        <dbReference type="EMBL" id="QJR82190.1"/>
    </source>
</evidence>
<accession>A0A6M4MHT7</accession>
<dbReference type="EMBL" id="CP052766">
    <property type="protein sequence ID" value="QJR82190.1"/>
    <property type="molecule type" value="Genomic_DNA"/>
</dbReference>
<feature type="compositionally biased region" description="Basic and acidic residues" evidence="1">
    <location>
        <begin position="92"/>
        <end position="111"/>
    </location>
</feature>
<keyword evidence="3" id="KW-1185">Reference proteome</keyword>
<dbReference type="KEGG" id="apel:CA267_016240"/>
<feature type="compositionally biased region" description="Basic and acidic residues" evidence="1">
    <location>
        <begin position="12"/>
        <end position="25"/>
    </location>
</feature>
<feature type="compositionally biased region" description="Polar residues" evidence="1">
    <location>
        <begin position="75"/>
        <end position="91"/>
    </location>
</feature>
<evidence type="ECO:0000313" key="3">
    <source>
        <dbReference type="Proteomes" id="UP000219285"/>
    </source>
</evidence>
<dbReference type="AlphaFoldDB" id="A0A6M4MHT7"/>
<dbReference type="RefSeq" id="WP_075609817.1">
    <property type="nucleotide sequence ID" value="NZ_CP052766.1"/>
</dbReference>
<evidence type="ECO:0000256" key="1">
    <source>
        <dbReference type="SAM" id="MobiDB-lite"/>
    </source>
</evidence>